<evidence type="ECO:0000313" key="2">
    <source>
        <dbReference type="EMBL" id="AGS53132.1"/>
    </source>
</evidence>
<keyword evidence="1" id="KW-1133">Transmembrane helix</keyword>
<proteinExistence type="predicted"/>
<evidence type="ECO:0000256" key="1">
    <source>
        <dbReference type="SAM" id="Phobius"/>
    </source>
</evidence>
<organism evidence="2">
    <name type="scientific">uncultured bacterium contig00040</name>
    <dbReference type="NCBI Taxonomy" id="1181528"/>
    <lineage>
        <taxon>Bacteria</taxon>
        <taxon>environmental samples</taxon>
    </lineage>
</organism>
<feature type="transmembrane region" description="Helical" evidence="1">
    <location>
        <begin position="45"/>
        <end position="63"/>
    </location>
</feature>
<name>A0A806K0F8_9BACT</name>
<dbReference type="EMBL" id="JQ844222">
    <property type="protein sequence ID" value="AGS53132.1"/>
    <property type="molecule type" value="Genomic_DNA"/>
</dbReference>
<dbReference type="AlphaFoldDB" id="A0A806K0F8"/>
<sequence length="69" mass="7652">MWNALPTLETVCWGGRPQPPDMLNRAVVVQGAFCRGGRPRPPDMTAFAVAALMFFAINFPMSCPPRKME</sequence>
<protein>
    <submittedName>
        <fullName evidence="2">Uncharacterized protein</fullName>
    </submittedName>
</protein>
<keyword evidence="1" id="KW-0472">Membrane</keyword>
<accession>A0A806K0F8</accession>
<keyword evidence="1" id="KW-0812">Transmembrane</keyword>
<reference evidence="2" key="1">
    <citation type="submission" date="2012-03" db="EMBL/GenBank/DDBJ databases">
        <title>Functional metagenomics reveals considerable lignocellulase gene clusters in the gut microbiome of a wood-feeding higher termite.</title>
        <authorList>
            <person name="Liu N."/>
        </authorList>
    </citation>
    <scope>NUCLEOTIDE SEQUENCE</scope>
</reference>